<evidence type="ECO:0000256" key="1">
    <source>
        <dbReference type="SAM" id="Coils"/>
    </source>
</evidence>
<organism evidence="4 5">
    <name type="scientific">Symbiodinium microadriaticum</name>
    <name type="common">Dinoflagellate</name>
    <name type="synonym">Zooxanthella microadriatica</name>
    <dbReference type="NCBI Taxonomy" id="2951"/>
    <lineage>
        <taxon>Eukaryota</taxon>
        <taxon>Sar</taxon>
        <taxon>Alveolata</taxon>
        <taxon>Dinophyceae</taxon>
        <taxon>Suessiales</taxon>
        <taxon>Symbiodiniaceae</taxon>
        <taxon>Symbiodinium</taxon>
    </lineage>
</organism>
<accession>A0A1Q9DE21</accession>
<evidence type="ECO:0000256" key="2">
    <source>
        <dbReference type="SAM" id="MobiDB-lite"/>
    </source>
</evidence>
<feature type="region of interest" description="Disordered" evidence="2">
    <location>
        <begin position="554"/>
        <end position="576"/>
    </location>
</feature>
<proteinExistence type="predicted"/>
<name>A0A1Q9DE21_SYMMI</name>
<dbReference type="EMBL" id="LSRX01000579">
    <property type="protein sequence ID" value="OLP93463.1"/>
    <property type="molecule type" value="Genomic_DNA"/>
</dbReference>
<evidence type="ECO:0000259" key="3">
    <source>
        <dbReference type="PROSITE" id="PS50020"/>
    </source>
</evidence>
<dbReference type="OrthoDB" id="6344460at2759"/>
<evidence type="ECO:0000313" key="4">
    <source>
        <dbReference type="EMBL" id="OLP93463.1"/>
    </source>
</evidence>
<gene>
    <name evidence="4" type="ORF">AK812_SmicGene24621</name>
</gene>
<feature type="coiled-coil region" evidence="1">
    <location>
        <begin position="248"/>
        <end position="311"/>
    </location>
</feature>
<dbReference type="SUPFAM" id="SSF51045">
    <property type="entry name" value="WW domain"/>
    <property type="match status" value="1"/>
</dbReference>
<comment type="caution">
    <text evidence="4">The sequence shown here is derived from an EMBL/GenBank/DDBJ whole genome shotgun (WGS) entry which is preliminary data.</text>
</comment>
<protein>
    <recommendedName>
        <fullName evidence="3">WW domain-containing protein</fullName>
    </recommendedName>
</protein>
<keyword evidence="1" id="KW-0175">Coiled coil</keyword>
<dbReference type="Proteomes" id="UP000186817">
    <property type="component" value="Unassembled WGS sequence"/>
</dbReference>
<feature type="region of interest" description="Disordered" evidence="2">
    <location>
        <begin position="423"/>
        <end position="446"/>
    </location>
</feature>
<keyword evidence="5" id="KW-1185">Reference proteome</keyword>
<reference evidence="4 5" key="1">
    <citation type="submission" date="2016-02" db="EMBL/GenBank/DDBJ databases">
        <title>Genome analysis of coral dinoflagellate symbionts highlights evolutionary adaptations to a symbiotic lifestyle.</title>
        <authorList>
            <person name="Aranda M."/>
            <person name="Li Y."/>
            <person name="Liew Y.J."/>
            <person name="Baumgarten S."/>
            <person name="Simakov O."/>
            <person name="Wilson M."/>
            <person name="Piel J."/>
            <person name="Ashoor H."/>
            <person name="Bougouffa S."/>
            <person name="Bajic V.B."/>
            <person name="Ryu T."/>
            <person name="Ravasi T."/>
            <person name="Bayer T."/>
            <person name="Micklem G."/>
            <person name="Kim H."/>
            <person name="Bhak J."/>
            <person name="Lajeunesse T.C."/>
            <person name="Voolstra C.R."/>
        </authorList>
    </citation>
    <scope>NUCLEOTIDE SEQUENCE [LARGE SCALE GENOMIC DNA]</scope>
    <source>
        <strain evidence="4 5">CCMP2467</strain>
    </source>
</reference>
<sequence>MTKTLDLSHLPPAQQRAIRELGIDPQQDEQLLWIAEHAMHVELPPDWVEFEDDDGNQAYYHAKTKRLTTEHPVIFKYKQFVDKVRKFQERMGTIGRKVKPHLAVIMNEVLNRIYRELPPVTPEIIERERRRRSKARQRIRKSRAKGTRPWLRDIRLLSLHHSAPAYREAAFMGKRQPAWKGGGDSSYSSYYQQPSSWQLWKGSWGSPRGKHQDDDRYDAGLEDWPGSSDQTADRHTGDTENSARLRAVQQALTRAKKADQRIRKIAEEEKRRTELWQKYMKEAQAKFVRQKKQHESDMQRLREEGAQAREQGTQAAAMVQHIVLMQNMPQAACEDATMTDPDWEKLVQESEETSVEGSFLRQAMQFAAMNTVPMPPPAGGIPHVLPKAPAQASFFATQAAPGGVSTTPVGAGHAPPGVAPMGSGSTGIHSDQPMGSDGNLGPGVPHTAADLHGPFVGSPMPAATHMTTSPTMARARPSPGQQRQSVKARKPPAAATCPGTSLEQKIMAKRAMATMLAAVDQAHANAAVSSDTAPSTTAPGAMPAGGAAAFGIPNDGALLGTRAPTGEPPSLFAEGPVPVADLVNLEDDDNSDLDPAV</sequence>
<feature type="compositionally biased region" description="Basic and acidic residues" evidence="2">
    <location>
        <begin position="231"/>
        <end position="242"/>
    </location>
</feature>
<feature type="domain" description="WW" evidence="3">
    <location>
        <begin position="41"/>
        <end position="74"/>
    </location>
</feature>
<dbReference type="Gene3D" id="3.30.1470.10">
    <property type="entry name" value="Photosystem I PsaD, reaction center subunit II"/>
    <property type="match status" value="1"/>
</dbReference>
<dbReference type="AlphaFoldDB" id="A0A1Q9DE21"/>
<dbReference type="InterPro" id="IPR001202">
    <property type="entry name" value="WW_dom"/>
</dbReference>
<feature type="region of interest" description="Disordered" evidence="2">
    <location>
        <begin position="201"/>
        <end position="242"/>
    </location>
</feature>
<evidence type="ECO:0000313" key="5">
    <source>
        <dbReference type="Proteomes" id="UP000186817"/>
    </source>
</evidence>
<dbReference type="PROSITE" id="PS50020">
    <property type="entry name" value="WW_DOMAIN_2"/>
    <property type="match status" value="1"/>
</dbReference>
<feature type="region of interest" description="Disordered" evidence="2">
    <location>
        <begin position="459"/>
        <end position="498"/>
    </location>
</feature>
<dbReference type="InterPro" id="IPR036020">
    <property type="entry name" value="WW_dom_sf"/>
</dbReference>
<feature type="compositionally biased region" description="Basic and acidic residues" evidence="2">
    <location>
        <begin position="210"/>
        <end position="219"/>
    </location>
</feature>